<evidence type="ECO:0000256" key="7">
    <source>
        <dbReference type="ARBA" id="ARBA00023242"/>
    </source>
</evidence>
<comment type="function">
    <text evidence="9">Component of the Mediator complex, a coactivator involved in the regulated transcription of nearly all RNA polymerase II-dependent genes. Mediator functions as a bridge to convey information from gene-specific regulatory proteins to the basal RNA polymerase II transcription machinery. Mediator is recruited to promoters by direct interactions with regulatory proteins and serves as a scaffold for the assembly of a functional preinitiation complex with RNA polymerase II and the general transcription factors.</text>
</comment>
<name>A0A0J9X2N3_GEOCN</name>
<dbReference type="PANTHER" id="PTHR13224:SF6">
    <property type="entry name" value="MEDIATOR OF RNA POLYMERASE II TRANSCRIPTION SUBUNIT 16"/>
    <property type="match status" value="1"/>
</dbReference>
<evidence type="ECO:0000256" key="10">
    <source>
        <dbReference type="SAM" id="MobiDB-lite"/>
    </source>
</evidence>
<evidence type="ECO:0000256" key="2">
    <source>
        <dbReference type="ARBA" id="ARBA00006543"/>
    </source>
</evidence>
<evidence type="ECO:0000313" key="14">
    <source>
        <dbReference type="Proteomes" id="UP000242525"/>
    </source>
</evidence>
<evidence type="ECO:0000256" key="5">
    <source>
        <dbReference type="ARBA" id="ARBA00023159"/>
    </source>
</evidence>
<organism evidence="13 14">
    <name type="scientific">Geotrichum candidum</name>
    <name type="common">Oospora lactis</name>
    <name type="synonym">Dipodascus geotrichum</name>
    <dbReference type="NCBI Taxonomy" id="1173061"/>
    <lineage>
        <taxon>Eukaryota</taxon>
        <taxon>Fungi</taxon>
        <taxon>Dikarya</taxon>
        <taxon>Ascomycota</taxon>
        <taxon>Saccharomycotina</taxon>
        <taxon>Dipodascomycetes</taxon>
        <taxon>Dipodascales</taxon>
        <taxon>Dipodascaceae</taxon>
        <taxon>Geotrichum</taxon>
    </lineage>
</organism>
<accession>A0A0J9X2N3</accession>
<evidence type="ECO:0000256" key="6">
    <source>
        <dbReference type="ARBA" id="ARBA00023163"/>
    </source>
</evidence>
<evidence type="ECO:0000259" key="11">
    <source>
        <dbReference type="Pfam" id="PF11635"/>
    </source>
</evidence>
<dbReference type="OrthoDB" id="4139168at2759"/>
<dbReference type="EMBL" id="CCBN010000001">
    <property type="protein sequence ID" value="CDO51558.1"/>
    <property type="molecule type" value="Genomic_DNA"/>
</dbReference>
<proteinExistence type="inferred from homology"/>
<dbReference type="InterPro" id="IPR048338">
    <property type="entry name" value="Mediator_Med16"/>
</dbReference>
<feature type="domain" description="Mediator complex subunit 16 C-terminal" evidence="12">
    <location>
        <begin position="798"/>
        <end position="942"/>
    </location>
</feature>
<dbReference type="PANTHER" id="PTHR13224">
    <property type="entry name" value="THYROID HORMONE RECEPTOR-ASSOCIATED PROTEIN-RELATED"/>
    <property type="match status" value="1"/>
</dbReference>
<evidence type="ECO:0000256" key="8">
    <source>
        <dbReference type="ARBA" id="ARBA00032015"/>
    </source>
</evidence>
<dbReference type="STRING" id="1173061.A0A0J9X2N3"/>
<dbReference type="AlphaFoldDB" id="A0A0J9X2N3"/>
<evidence type="ECO:0000256" key="1">
    <source>
        <dbReference type="ARBA" id="ARBA00004123"/>
    </source>
</evidence>
<dbReference type="Pfam" id="PF11635">
    <property type="entry name" value="Med16_N"/>
    <property type="match status" value="1"/>
</dbReference>
<comment type="similarity">
    <text evidence="2 9">Belongs to the Mediator complex subunit 16 family.</text>
</comment>
<sequence length="949" mass="105669">MSIPTTLASNLAASQRTGCNSKISWSKLGAIAYVVDTTSVNITHLACVDGESWEFSSPYKITPVDYNGVSHPIAILSWNSGGTDLTITDINGHLWIYIASATHIGTYDCKCSPNINKAPPNPLELNSVIGFKWLEPEKSVILMNPATLLPSFEQYLKNLPSDANQSTTIATYNYFHAHHYGPYIPLISNNPKQACIAVTRRGTIRLFTQGMSDTKYIEITMPVDKWATKGEEVLFSHASFAGTRDGTLILAAYSSQNENLYIYKVMLEWPALAAAASNRNNSIGGGSNHLAVIQVKRLLRTKIMAPDNNGYFLSHMLVASSALHNTDAESDAEIYVTFSSSRNDSIVQKFDLVTKPVILHNNFFGLSSQRDSMGGNEQNQSTLVSSEPTRYSKLATNVSLALCDSFICTSFIDGTVDLKHRPHFSNIKVTNNSICSLLSIGFQLTSLETVTDVCISPTLASVVYLDGNGKLKISFAQNTKLAAPLVPGQVKASNLLMVVSALGLAVRHAAACFTSSCCDDLLYVMKTEYIKLKAGSPEFAEQFLRLLLRESYRAVSFSLDLMKDVPMDKLIVNPSLQRLLSMQVVLGTSAGWKRNTMARVAWCLLNMRMLSFGFTFTLRAIVQPRQHNNSNQTDIEYYSGYIMSMVGLSRWCIDFMAFVCQELYMSSLETDHFSYFKNKTSVPAAMMLGKVPRMFLIFSLRGVRGIESNIRKLAEQEANTFSGPAHTALRKIREITQQFSPVPLEIFERLTTDLDNSLNNIYLNLSDRLNLEHDLIFNAKVPDDFANVLSRTVEIFNSHIVPKINVSWLYYYDVSWLGLNEVSDEQINADNVVQSFDHAHHSALSRRLSTFLQTNRTPVSTSPSGANGASNSDVKEYRPHINGVQEIDYLRKQEMSRFSVGSGIRCRCVRCGERTVWHNPKASPNTYWTIACQKSCICSGVWIPLEEEK</sequence>
<comment type="subcellular location">
    <subcellularLocation>
        <location evidence="1 9">Nucleus</location>
    </subcellularLocation>
</comment>
<dbReference type="Pfam" id="PF20719">
    <property type="entry name" value="Med16_C"/>
    <property type="match status" value="1"/>
</dbReference>
<dbReference type="GO" id="GO:0045893">
    <property type="term" value="P:positive regulation of DNA-templated transcription"/>
    <property type="evidence" value="ECO:0007669"/>
    <property type="project" value="TreeGrafter"/>
</dbReference>
<keyword evidence="7 9" id="KW-0539">Nucleus</keyword>
<comment type="subunit">
    <text evidence="9">Component of the Mediator complex.</text>
</comment>
<dbReference type="InterPro" id="IPR048339">
    <property type="entry name" value="Mediator_Med16_C"/>
</dbReference>
<evidence type="ECO:0000256" key="9">
    <source>
        <dbReference type="RuleBase" id="RU364149"/>
    </source>
</evidence>
<keyword evidence="4 9" id="KW-0805">Transcription regulation</keyword>
<comment type="caution">
    <text evidence="13">The sequence shown here is derived from an EMBL/GenBank/DDBJ whole genome shotgun (WGS) entry which is preliminary data.</text>
</comment>
<keyword evidence="5 9" id="KW-0010">Activator</keyword>
<feature type="compositionally biased region" description="Polar residues" evidence="10">
    <location>
        <begin position="856"/>
        <end position="872"/>
    </location>
</feature>
<keyword evidence="14" id="KW-1185">Reference proteome</keyword>
<keyword evidence="6 9" id="KW-0804">Transcription</keyword>
<evidence type="ECO:0000256" key="3">
    <source>
        <dbReference type="ARBA" id="ARBA00019614"/>
    </source>
</evidence>
<evidence type="ECO:0000259" key="12">
    <source>
        <dbReference type="Pfam" id="PF20719"/>
    </source>
</evidence>
<evidence type="ECO:0000256" key="4">
    <source>
        <dbReference type="ARBA" id="ARBA00023015"/>
    </source>
</evidence>
<feature type="domain" description="Mediator complex subunit Med16 N-terminal" evidence="11">
    <location>
        <begin position="127"/>
        <end position="444"/>
    </location>
</feature>
<dbReference type="InterPro" id="IPR021665">
    <property type="entry name" value="Mediator_Med16_N"/>
</dbReference>
<dbReference type="Proteomes" id="UP000242525">
    <property type="component" value="Unassembled WGS sequence"/>
</dbReference>
<reference evidence="13" key="1">
    <citation type="submission" date="2014-03" db="EMBL/GenBank/DDBJ databases">
        <authorList>
            <person name="Casaregola S."/>
        </authorList>
    </citation>
    <scope>NUCLEOTIDE SEQUENCE [LARGE SCALE GENOMIC DNA]</scope>
    <source>
        <strain evidence="13">CLIB 918</strain>
    </source>
</reference>
<evidence type="ECO:0000313" key="13">
    <source>
        <dbReference type="EMBL" id="CDO51558.1"/>
    </source>
</evidence>
<feature type="region of interest" description="Disordered" evidence="10">
    <location>
        <begin position="856"/>
        <end position="875"/>
    </location>
</feature>
<protein>
    <recommendedName>
        <fullName evidence="3 9">Mediator of RNA polymerase II transcription subunit 16</fullName>
    </recommendedName>
    <alternativeName>
        <fullName evidence="8 9">Mediator complex subunit 16</fullName>
    </alternativeName>
</protein>
<gene>
    <name evidence="9" type="primary">MED16</name>
    <name evidence="13" type="ORF">BN980_GECA01s08221g</name>
</gene>
<dbReference type="GO" id="GO:0016592">
    <property type="term" value="C:mediator complex"/>
    <property type="evidence" value="ECO:0007669"/>
    <property type="project" value="InterPro"/>
</dbReference>